<evidence type="ECO:0000256" key="9">
    <source>
        <dbReference type="ARBA" id="ARBA00022833"/>
    </source>
</evidence>
<dbReference type="GO" id="GO:0008270">
    <property type="term" value="F:zinc ion binding"/>
    <property type="evidence" value="ECO:0007669"/>
    <property type="project" value="UniProtKB-KW"/>
</dbReference>
<keyword evidence="9" id="KW-0862">Zinc</keyword>
<dbReference type="GO" id="GO:0016567">
    <property type="term" value="P:protein ubiquitination"/>
    <property type="evidence" value="ECO:0007669"/>
    <property type="project" value="TreeGrafter"/>
</dbReference>
<proteinExistence type="inferred from homology"/>
<keyword evidence="8" id="KW-0833">Ubl conjugation pathway</keyword>
<dbReference type="InterPro" id="IPR001841">
    <property type="entry name" value="Znf_RING"/>
</dbReference>
<gene>
    <name evidence="14" type="ORF">F2Q70_00005854</name>
</gene>
<dbReference type="PANTHER" id="PTHR22996:SF28">
    <property type="entry name" value="E3 UBIQUITIN-PROTEIN LIGASE LUL3-RELATED"/>
    <property type="match status" value="1"/>
</dbReference>
<evidence type="ECO:0000256" key="5">
    <source>
        <dbReference type="ARBA" id="ARBA00022707"/>
    </source>
</evidence>
<dbReference type="SMART" id="SM00184">
    <property type="entry name" value="RING"/>
    <property type="match status" value="1"/>
</dbReference>
<dbReference type="PROSITE" id="PS50089">
    <property type="entry name" value="ZF_RING_2"/>
    <property type="match status" value="1"/>
</dbReference>
<accession>A0A8S9J419</accession>
<dbReference type="GO" id="GO:0061630">
    <property type="term" value="F:ubiquitin protein ligase activity"/>
    <property type="evidence" value="ECO:0007669"/>
    <property type="project" value="UniProtKB-EC"/>
</dbReference>
<reference evidence="14" key="1">
    <citation type="submission" date="2019-12" db="EMBL/GenBank/DDBJ databases">
        <title>Genome sequencing and annotation of Brassica cretica.</title>
        <authorList>
            <person name="Studholme D.J."/>
            <person name="Sarris P.F."/>
        </authorList>
    </citation>
    <scope>NUCLEOTIDE SEQUENCE</scope>
    <source>
        <strain evidence="14">PFS-102/07</strain>
        <tissue evidence="14">Leaf</tissue>
    </source>
</reference>
<evidence type="ECO:0000256" key="11">
    <source>
        <dbReference type="ARBA" id="ARBA00025721"/>
    </source>
</evidence>
<evidence type="ECO:0000256" key="10">
    <source>
        <dbReference type="ARBA" id="ARBA00023288"/>
    </source>
</evidence>
<dbReference type="EMBL" id="QGKY02001015">
    <property type="protein sequence ID" value="KAF2575996.1"/>
    <property type="molecule type" value="Genomic_DNA"/>
</dbReference>
<evidence type="ECO:0000256" key="3">
    <source>
        <dbReference type="ARBA" id="ARBA00012483"/>
    </source>
</evidence>
<evidence type="ECO:0000256" key="2">
    <source>
        <dbReference type="ARBA" id="ARBA00004906"/>
    </source>
</evidence>
<evidence type="ECO:0000256" key="7">
    <source>
        <dbReference type="ARBA" id="ARBA00022771"/>
    </source>
</evidence>
<evidence type="ECO:0000256" key="8">
    <source>
        <dbReference type="ARBA" id="ARBA00022786"/>
    </source>
</evidence>
<dbReference type="AlphaFoldDB" id="A0A8S9J419"/>
<evidence type="ECO:0000256" key="4">
    <source>
        <dbReference type="ARBA" id="ARBA00022679"/>
    </source>
</evidence>
<keyword evidence="4" id="KW-0808">Transferase</keyword>
<dbReference type="SUPFAM" id="SSF57850">
    <property type="entry name" value="RING/U-box"/>
    <property type="match status" value="1"/>
</dbReference>
<dbReference type="FunFam" id="3.30.40.10:FF:000115">
    <property type="entry name" value="probable E3 ubiquitin-protein ligase LOG2"/>
    <property type="match status" value="1"/>
</dbReference>
<evidence type="ECO:0000256" key="12">
    <source>
        <dbReference type="PROSITE-ProRule" id="PRU00175"/>
    </source>
</evidence>
<evidence type="ECO:0000256" key="6">
    <source>
        <dbReference type="ARBA" id="ARBA00022723"/>
    </source>
</evidence>
<keyword evidence="6" id="KW-0479">Metal-binding</keyword>
<dbReference type="Gene3D" id="3.30.40.10">
    <property type="entry name" value="Zinc/RING finger domain, C3HC4 (zinc finger)"/>
    <property type="match status" value="1"/>
</dbReference>
<feature type="domain" description="RING-type" evidence="13">
    <location>
        <begin position="65"/>
        <end position="104"/>
    </location>
</feature>
<dbReference type="Pfam" id="PF26192">
    <property type="entry name" value="RNF157-like_N"/>
    <property type="match status" value="1"/>
</dbReference>
<dbReference type="InterPro" id="IPR045194">
    <property type="entry name" value="MGRN1/RNF157-like"/>
</dbReference>
<name>A0A8S9J419_BRACR</name>
<comment type="catalytic activity">
    <reaction evidence="1">
        <text>S-ubiquitinyl-[E2 ubiquitin-conjugating enzyme]-L-cysteine + [acceptor protein]-L-lysine = [E2 ubiquitin-conjugating enzyme]-L-cysteine + N(6)-ubiquitinyl-[acceptor protein]-L-lysine.</text>
        <dbReference type="EC" id="2.3.2.27"/>
    </reaction>
</comment>
<comment type="pathway">
    <text evidence="2">Protein modification; protein ubiquitination.</text>
</comment>
<evidence type="ECO:0000256" key="1">
    <source>
        <dbReference type="ARBA" id="ARBA00000900"/>
    </source>
</evidence>
<evidence type="ECO:0000259" key="13">
    <source>
        <dbReference type="PROSITE" id="PS50089"/>
    </source>
</evidence>
<evidence type="ECO:0000313" key="14">
    <source>
        <dbReference type="EMBL" id="KAF2575996.1"/>
    </source>
</evidence>
<comment type="caution">
    <text evidence="14">The sequence shown here is derived from an EMBL/GenBank/DDBJ whole genome shotgun (WGS) entry which is preliminary data.</text>
</comment>
<dbReference type="Pfam" id="PF13920">
    <property type="entry name" value="zf-C3HC4_3"/>
    <property type="match status" value="1"/>
</dbReference>
<protein>
    <recommendedName>
        <fullName evidence="3">RING-type E3 ubiquitin transferase</fullName>
        <ecNumber evidence="3">2.3.2.27</ecNumber>
    </recommendedName>
</protein>
<organism evidence="14">
    <name type="scientific">Brassica cretica</name>
    <name type="common">Mustard</name>
    <dbReference type="NCBI Taxonomy" id="69181"/>
    <lineage>
        <taxon>Eukaryota</taxon>
        <taxon>Viridiplantae</taxon>
        <taxon>Streptophyta</taxon>
        <taxon>Embryophyta</taxon>
        <taxon>Tracheophyta</taxon>
        <taxon>Spermatophyta</taxon>
        <taxon>Magnoliopsida</taxon>
        <taxon>eudicotyledons</taxon>
        <taxon>Gunneridae</taxon>
        <taxon>Pentapetalae</taxon>
        <taxon>rosids</taxon>
        <taxon>malvids</taxon>
        <taxon>Brassicales</taxon>
        <taxon>Brassicaceae</taxon>
        <taxon>Brassiceae</taxon>
        <taxon>Brassica</taxon>
    </lineage>
</organism>
<comment type="similarity">
    <text evidence="11">Belongs to the RING-type zinc finger family. LOG2 subfamily.</text>
</comment>
<keyword evidence="5" id="KW-0519">Myristate</keyword>
<dbReference type="EC" id="2.3.2.27" evidence="3"/>
<dbReference type="InterPro" id="IPR013083">
    <property type="entry name" value="Znf_RING/FYVE/PHD"/>
</dbReference>
<dbReference type="InterPro" id="IPR058981">
    <property type="entry name" value="MGRN1/RNF157-like_N"/>
</dbReference>
<dbReference type="PANTHER" id="PTHR22996">
    <property type="entry name" value="MAHOGUNIN"/>
    <property type="match status" value="1"/>
</dbReference>
<keyword evidence="10" id="KW-0449">Lipoprotein</keyword>
<keyword evidence="7 12" id="KW-0863">Zinc-finger</keyword>
<sequence length="122" mass="13803">MVPQFPEAFKPTQVPFQKGTAQKFVQPSGTGTDLDMSYMSCMVSITRPHKMMMLRQGEDSGDKECVICLTEPKDTAVMPCRHLCLCSDCAKELRFQSNKCPICRQPIDELLMIKVETSNEQH</sequence>